<dbReference type="InterPro" id="IPR032781">
    <property type="entry name" value="ABC_tran_Xtn"/>
</dbReference>
<proteinExistence type="predicted"/>
<dbReference type="GO" id="GO:0005524">
    <property type="term" value="F:ATP binding"/>
    <property type="evidence" value="ECO:0007669"/>
    <property type="project" value="UniProtKB-KW"/>
</dbReference>
<dbReference type="FunFam" id="3.40.50.300:FF:000011">
    <property type="entry name" value="Putative ABC transporter ATP-binding component"/>
    <property type="match status" value="1"/>
</dbReference>
<dbReference type="PANTHER" id="PTHR42855">
    <property type="entry name" value="ABC TRANSPORTER ATP-BINDING SUBUNIT"/>
    <property type="match status" value="1"/>
</dbReference>
<dbReference type="InterPro" id="IPR027417">
    <property type="entry name" value="P-loop_NTPase"/>
</dbReference>
<dbReference type="Proteomes" id="UP000288675">
    <property type="component" value="Chromosome"/>
</dbReference>
<dbReference type="SMART" id="SM00382">
    <property type="entry name" value="AAA"/>
    <property type="match status" value="2"/>
</dbReference>
<keyword evidence="2" id="KW-0067">ATP-binding</keyword>
<sequence length="545" mass="61762">MAVCSVQNVTQSYGGHAVLSGVSCEIKQGERIGLIGRNGEGKTTLLRLMSGQVKPDEGLVTWKKGISAGLLKQSAAHAGEQTVKELLFDVFASLWNIQNQLSAIERRLAEEQDAETLERLLERYGALQDEFQQKGGYEISSQIERVAAGLKISRLLDAKWRDVSGGERTKVGLARLLLSSPDLLLLDEPTNHLDLDAVEWLTTFVKQYKGTAVIVSHDRYFLDDVATSIFEIDQGELHVYQGDYSGYTIEREERLIREFQHYQDQQKKIKKMKETIKRLKEWANRANPPNEGLHRRAKSMEKALARIDVLKKPALDRKKIDLAFKMNDRSGKDVVKLENVKKRFGKRELFSGLHMHVRFQDRVAIVGENGSGKTTLLSIISGTAPADSGEVQLGSSLSVAHLTQHVSEMNEEHSVLAEFRDQVTATEGEARMMLAKFLFYGHSVFKKVKDLSGGERMRLRLAQLVHQHHNVLILDEPTNHLDIESKEVLEEALARFQGTIIAVSHDRYFLDRMFNVTYWLSGGRLTRYEGNYTFAREKRRNEGED</sequence>
<evidence type="ECO:0000313" key="5">
    <source>
        <dbReference type="Proteomes" id="UP000288675"/>
    </source>
</evidence>
<name>A0AAJ3YYR3_9BACI</name>
<accession>A0AAJ3YYR3</accession>
<dbReference type="SUPFAM" id="SSF52540">
    <property type="entry name" value="P-loop containing nucleoside triphosphate hydrolases"/>
    <property type="match status" value="2"/>
</dbReference>
<dbReference type="InterPro" id="IPR017871">
    <property type="entry name" value="ABC_transporter-like_CS"/>
</dbReference>
<evidence type="ECO:0000259" key="3">
    <source>
        <dbReference type="PROSITE" id="PS50893"/>
    </source>
</evidence>
<dbReference type="PROSITE" id="PS50893">
    <property type="entry name" value="ABC_TRANSPORTER_2"/>
    <property type="match status" value="2"/>
</dbReference>
<feature type="domain" description="ABC transporter" evidence="3">
    <location>
        <begin position="4"/>
        <end position="259"/>
    </location>
</feature>
<evidence type="ECO:0000256" key="1">
    <source>
        <dbReference type="ARBA" id="ARBA00022741"/>
    </source>
</evidence>
<dbReference type="InterPro" id="IPR051309">
    <property type="entry name" value="ABCF_ATPase"/>
</dbReference>
<evidence type="ECO:0000313" key="4">
    <source>
        <dbReference type="EMBL" id="QAT64400.1"/>
    </source>
</evidence>
<dbReference type="KEGG" id="bgy:BGLY_1014"/>
<dbReference type="AlphaFoldDB" id="A0AAJ3YYR3"/>
<dbReference type="InterPro" id="IPR003439">
    <property type="entry name" value="ABC_transporter-like_ATP-bd"/>
</dbReference>
<gene>
    <name evidence="4" type="primary">abc-f</name>
    <name evidence="4" type="ORF">EQZ20_05425</name>
</gene>
<dbReference type="GeneID" id="82852120"/>
<reference evidence="4 5" key="1">
    <citation type="submission" date="2019-01" db="EMBL/GenBank/DDBJ databases">
        <title>Genome sequence of Bacillus glycinifermentans SRCM103574.</title>
        <authorList>
            <person name="Kong H.-J."/>
            <person name="Jeong S.-Y."/>
            <person name="Jeong D.-Y."/>
        </authorList>
    </citation>
    <scope>NUCLEOTIDE SEQUENCE [LARGE SCALE GENOMIC DNA]</scope>
    <source>
        <strain evidence="4 5">SRCM103574</strain>
    </source>
</reference>
<dbReference type="Pfam" id="PF12848">
    <property type="entry name" value="ABC_tran_Xtn"/>
    <property type="match status" value="1"/>
</dbReference>
<dbReference type="CDD" id="cd03221">
    <property type="entry name" value="ABCF_EF-3"/>
    <property type="match status" value="2"/>
</dbReference>
<dbReference type="EMBL" id="CP035232">
    <property type="protein sequence ID" value="QAT64400.1"/>
    <property type="molecule type" value="Genomic_DNA"/>
</dbReference>
<dbReference type="GO" id="GO:0016887">
    <property type="term" value="F:ATP hydrolysis activity"/>
    <property type="evidence" value="ECO:0007669"/>
    <property type="project" value="InterPro"/>
</dbReference>
<dbReference type="FunFam" id="3.40.50.300:FF:001807">
    <property type="entry name" value="ABC transporter ATP-binding protein"/>
    <property type="match status" value="1"/>
</dbReference>
<dbReference type="Pfam" id="PF00005">
    <property type="entry name" value="ABC_tran"/>
    <property type="match status" value="2"/>
</dbReference>
<dbReference type="Gene3D" id="3.40.50.300">
    <property type="entry name" value="P-loop containing nucleotide triphosphate hydrolases"/>
    <property type="match status" value="2"/>
</dbReference>
<dbReference type="InterPro" id="IPR003593">
    <property type="entry name" value="AAA+_ATPase"/>
</dbReference>
<dbReference type="PANTHER" id="PTHR42855:SF2">
    <property type="entry name" value="DRUG RESISTANCE ABC TRANSPORTER,ATP-BINDING PROTEIN"/>
    <property type="match status" value="1"/>
</dbReference>
<protein>
    <submittedName>
        <fullName evidence="4">ABC-F type ribosomal protection protein</fullName>
    </submittedName>
</protein>
<dbReference type="PROSITE" id="PS00211">
    <property type="entry name" value="ABC_TRANSPORTER_1"/>
    <property type="match status" value="2"/>
</dbReference>
<feature type="domain" description="ABC transporter" evidence="3">
    <location>
        <begin position="335"/>
        <end position="545"/>
    </location>
</feature>
<dbReference type="RefSeq" id="WP_046129697.1">
    <property type="nucleotide sequence ID" value="NZ_CP035232.1"/>
</dbReference>
<dbReference type="NCBIfam" id="NF000355">
    <property type="entry name" value="ribo_prot_ABC_F"/>
    <property type="match status" value="1"/>
</dbReference>
<organism evidence="4 5">
    <name type="scientific">Bacillus glycinifermentans</name>
    <dbReference type="NCBI Taxonomy" id="1664069"/>
    <lineage>
        <taxon>Bacteria</taxon>
        <taxon>Bacillati</taxon>
        <taxon>Bacillota</taxon>
        <taxon>Bacilli</taxon>
        <taxon>Bacillales</taxon>
        <taxon>Bacillaceae</taxon>
        <taxon>Bacillus</taxon>
    </lineage>
</organism>
<keyword evidence="1" id="KW-0547">Nucleotide-binding</keyword>
<evidence type="ECO:0000256" key="2">
    <source>
        <dbReference type="ARBA" id="ARBA00022840"/>
    </source>
</evidence>